<evidence type="ECO:0000313" key="19">
    <source>
        <dbReference type="EMBL" id="PKQ63184.1"/>
    </source>
</evidence>
<dbReference type="InterPro" id="IPR002933">
    <property type="entry name" value="Peptidase_M20"/>
</dbReference>
<protein>
    <recommendedName>
        <fullName evidence="13">Cytosol non-specific dipeptidase</fullName>
        <ecNumber evidence="10">3.4.13.18</ecNumber>
    </recommendedName>
    <alternativeName>
        <fullName evidence="16">Aminoacyl-histidine dipeptidase</fullName>
    </alternativeName>
    <alternativeName>
        <fullName evidence="15">Beta-alanyl-histidine dipeptidase</fullName>
    </alternativeName>
    <alternativeName>
        <fullName evidence="14">Carnosinase</fullName>
    </alternativeName>
    <alternativeName>
        <fullName evidence="11">Peptidase D</fullName>
    </alternativeName>
    <alternativeName>
        <fullName evidence="17">Xaa-His dipeptidase</fullName>
    </alternativeName>
</protein>
<gene>
    <name evidence="19" type="ORF">BZG02_10530</name>
</gene>
<dbReference type="Gene3D" id="3.40.630.10">
    <property type="entry name" value="Zn peptidases"/>
    <property type="match status" value="2"/>
</dbReference>
<dbReference type="FunFam" id="3.40.630.10:FF:000015">
    <property type="entry name" value="Aminoacyl-histidine dipeptidase PepD"/>
    <property type="match status" value="1"/>
</dbReference>
<evidence type="ECO:0000256" key="4">
    <source>
        <dbReference type="ARBA" id="ARBA00022723"/>
    </source>
</evidence>
<evidence type="ECO:0000313" key="20">
    <source>
        <dbReference type="Proteomes" id="UP000233535"/>
    </source>
</evidence>
<dbReference type="PIRSF" id="PIRSF016599">
    <property type="entry name" value="Xaa-His_dipept"/>
    <property type="match status" value="1"/>
</dbReference>
<dbReference type="GO" id="GO:0070573">
    <property type="term" value="F:metallodipeptidase activity"/>
    <property type="evidence" value="ECO:0007669"/>
    <property type="project" value="TreeGrafter"/>
</dbReference>
<evidence type="ECO:0000256" key="6">
    <source>
        <dbReference type="ARBA" id="ARBA00022833"/>
    </source>
</evidence>
<dbReference type="Pfam" id="PF07687">
    <property type="entry name" value="M20_dimer"/>
    <property type="match status" value="1"/>
</dbReference>
<evidence type="ECO:0000256" key="15">
    <source>
        <dbReference type="ARBA" id="ARBA00076004"/>
    </source>
</evidence>
<comment type="catalytic activity">
    <reaction evidence="9">
        <text>Hydrolysis of dipeptides, preferentially hydrophobic dipeptides including prolyl amino acids.</text>
        <dbReference type="EC" id="3.4.13.18"/>
    </reaction>
</comment>
<evidence type="ECO:0000256" key="16">
    <source>
        <dbReference type="ARBA" id="ARBA00077688"/>
    </source>
</evidence>
<name>A0A2N3HYR0_9BACT</name>
<sequence length="487" mass="54167">MEKILAKLQPSEIWKHFEDICQIPRPSKKEDRIIDFLLDFGKKHNLQTKRDEIGNVLITKPATTGKENLKTIVLQSHMDMVCEKNNETVHDFDKDPIIPWIDNGWVKAKGTTLGADDGIGMAAEMALLTATNIEHGPIECLFTVDEETGLSGAFALQPGFFNGDILLNLDSEDEGEIFIGCAGGIDTLATLDYSKEDVPSGHFPIRIDIKGLLGGHSGDEINKGRGNSNKILNRFLWQINKKYGIRIAQFEGGNLRNAIPREAYAIITLPSEFKENVRVDLNIYAAEMEEVWKISEPKLKIALESTDKPAFVIDQASSSNLMDALYACPHGVFSMSTKMPGMVETSTNLASVKFIDGNKIQITTSQRSDVDSEKYNIAQMVGTCFTMANAKIIHSDGYPGWAPNPSSEILSVAVNSYKKLFEVDPIVRSIHAGLECGLFLEKYPNMDMISFGPTLRDVHSPDEKINIETVDKFWKHLLDILKNAPFK</sequence>
<dbReference type="NCBIfam" id="TIGR01893">
    <property type="entry name" value="aa-his-dipept"/>
    <property type="match status" value="1"/>
</dbReference>
<evidence type="ECO:0000256" key="17">
    <source>
        <dbReference type="ARBA" id="ARBA00078074"/>
    </source>
</evidence>
<dbReference type="PRINTS" id="PR00934">
    <property type="entry name" value="XHISDIPTASE"/>
</dbReference>
<evidence type="ECO:0000256" key="1">
    <source>
        <dbReference type="ARBA" id="ARBA00001941"/>
    </source>
</evidence>
<evidence type="ECO:0000256" key="2">
    <source>
        <dbReference type="ARBA" id="ARBA00001947"/>
    </source>
</evidence>
<dbReference type="GO" id="GO:0005829">
    <property type="term" value="C:cytosol"/>
    <property type="evidence" value="ECO:0007669"/>
    <property type="project" value="TreeGrafter"/>
</dbReference>
<keyword evidence="5" id="KW-0378">Hydrolase</keyword>
<reference evidence="19 20" key="1">
    <citation type="journal article" date="2017" name="Front. Microbiol.">
        <title>Labilibaculum manganireducens gen. nov., sp. nov. and Labilibaculum filiforme sp. nov., Novel Bacteroidetes Isolated from Subsurface Sediments of the Baltic Sea.</title>
        <authorList>
            <person name="Vandieken V."/>
            <person name="Marshall I.P."/>
            <person name="Niemann H."/>
            <person name="Engelen B."/>
            <person name="Cypionka H."/>
        </authorList>
    </citation>
    <scope>NUCLEOTIDE SEQUENCE [LARGE SCALE GENOMIC DNA]</scope>
    <source>
        <strain evidence="19 20">59.16B</strain>
    </source>
</reference>
<evidence type="ECO:0000259" key="18">
    <source>
        <dbReference type="Pfam" id="PF07687"/>
    </source>
</evidence>
<evidence type="ECO:0000256" key="3">
    <source>
        <dbReference type="ARBA" id="ARBA00022670"/>
    </source>
</evidence>
<dbReference type="EMBL" id="MVDD01000006">
    <property type="protein sequence ID" value="PKQ63184.1"/>
    <property type="molecule type" value="Genomic_DNA"/>
</dbReference>
<evidence type="ECO:0000256" key="10">
    <source>
        <dbReference type="ARBA" id="ARBA00038976"/>
    </source>
</evidence>
<comment type="cofactor">
    <cofactor evidence="1">
        <name>Co(2+)</name>
        <dbReference type="ChEBI" id="CHEBI:48828"/>
    </cofactor>
</comment>
<keyword evidence="8" id="KW-0170">Cobalt</keyword>
<keyword evidence="3" id="KW-0645">Protease</keyword>
<comment type="similarity">
    <text evidence="12">Belongs to the peptidase M20C family.</text>
</comment>
<organism evidence="19 20">
    <name type="scientific">Labilibaculum filiforme</name>
    <dbReference type="NCBI Taxonomy" id="1940526"/>
    <lineage>
        <taxon>Bacteria</taxon>
        <taxon>Pseudomonadati</taxon>
        <taxon>Bacteroidota</taxon>
        <taxon>Bacteroidia</taxon>
        <taxon>Marinilabiliales</taxon>
        <taxon>Marinifilaceae</taxon>
        <taxon>Labilibaculum</taxon>
    </lineage>
</organism>
<comment type="cofactor">
    <cofactor evidence="2">
        <name>Zn(2+)</name>
        <dbReference type="ChEBI" id="CHEBI:29105"/>
    </cofactor>
</comment>
<evidence type="ECO:0000256" key="11">
    <source>
        <dbReference type="ARBA" id="ARBA00044252"/>
    </source>
</evidence>
<dbReference type="CDD" id="cd03890">
    <property type="entry name" value="M20_pepD"/>
    <property type="match status" value="1"/>
</dbReference>
<dbReference type="GO" id="GO:0006508">
    <property type="term" value="P:proteolysis"/>
    <property type="evidence" value="ECO:0007669"/>
    <property type="project" value="UniProtKB-KW"/>
</dbReference>
<dbReference type="Proteomes" id="UP000233535">
    <property type="component" value="Unassembled WGS sequence"/>
</dbReference>
<dbReference type="GO" id="GO:0046872">
    <property type="term" value="F:metal ion binding"/>
    <property type="evidence" value="ECO:0007669"/>
    <property type="project" value="UniProtKB-KW"/>
</dbReference>
<keyword evidence="4" id="KW-0479">Metal-binding</keyword>
<keyword evidence="7" id="KW-0482">Metalloprotease</keyword>
<proteinExistence type="inferred from homology"/>
<keyword evidence="20" id="KW-1185">Reference proteome</keyword>
<evidence type="ECO:0000256" key="14">
    <source>
        <dbReference type="ARBA" id="ARBA00075285"/>
    </source>
</evidence>
<dbReference type="AlphaFoldDB" id="A0A2N3HYR0"/>
<feature type="domain" description="Peptidase M20 dimerisation" evidence="18">
    <location>
        <begin position="209"/>
        <end position="288"/>
    </location>
</feature>
<dbReference type="EC" id="3.4.13.18" evidence="10"/>
<comment type="caution">
    <text evidence="19">The sequence shown here is derived from an EMBL/GenBank/DDBJ whole genome shotgun (WGS) entry which is preliminary data.</text>
</comment>
<dbReference type="Pfam" id="PF01546">
    <property type="entry name" value="Peptidase_M20"/>
    <property type="match status" value="1"/>
</dbReference>
<keyword evidence="6" id="KW-0862">Zinc</keyword>
<dbReference type="InterPro" id="IPR001160">
    <property type="entry name" value="Peptidase_M20C"/>
</dbReference>
<dbReference type="RefSeq" id="WP_101261391.1">
    <property type="nucleotide sequence ID" value="NZ_MVDD01000006.1"/>
</dbReference>
<dbReference type="PANTHER" id="PTHR43501:SF1">
    <property type="entry name" value="CYTOSOL NON-SPECIFIC DIPEPTIDASE"/>
    <property type="match status" value="1"/>
</dbReference>
<dbReference type="SUPFAM" id="SSF53187">
    <property type="entry name" value="Zn-dependent exopeptidases"/>
    <property type="match status" value="1"/>
</dbReference>
<evidence type="ECO:0000256" key="7">
    <source>
        <dbReference type="ARBA" id="ARBA00023049"/>
    </source>
</evidence>
<evidence type="ECO:0000256" key="8">
    <source>
        <dbReference type="ARBA" id="ARBA00023285"/>
    </source>
</evidence>
<evidence type="ECO:0000256" key="9">
    <source>
        <dbReference type="ARBA" id="ARBA00036421"/>
    </source>
</evidence>
<dbReference type="OrthoDB" id="9773892at2"/>
<evidence type="ECO:0000256" key="13">
    <source>
        <dbReference type="ARBA" id="ARBA00071271"/>
    </source>
</evidence>
<accession>A0A2N3HYR0</accession>
<evidence type="ECO:0000256" key="12">
    <source>
        <dbReference type="ARBA" id="ARBA00061423"/>
    </source>
</evidence>
<dbReference type="PANTHER" id="PTHR43501">
    <property type="entry name" value="CYTOSOL NON-SPECIFIC DIPEPTIDASE"/>
    <property type="match status" value="1"/>
</dbReference>
<evidence type="ECO:0000256" key="5">
    <source>
        <dbReference type="ARBA" id="ARBA00022801"/>
    </source>
</evidence>
<dbReference type="InterPro" id="IPR011650">
    <property type="entry name" value="Peptidase_M20_dimer"/>
</dbReference>
<dbReference type="FunFam" id="3.40.630.10:FF:000018">
    <property type="entry name" value="Aminoacyl-histidine dipeptidase PepD"/>
    <property type="match status" value="1"/>
</dbReference>